<feature type="transmembrane region" description="Helical" evidence="1">
    <location>
        <begin position="16"/>
        <end position="33"/>
    </location>
</feature>
<evidence type="ECO:0000313" key="3">
    <source>
        <dbReference type="Proteomes" id="UP000054653"/>
    </source>
</evidence>
<accession>A0A0V0Z0F9</accession>
<keyword evidence="1" id="KW-1133">Transmembrane helix</keyword>
<gene>
    <name evidence="2" type="ORF">T03_3465</name>
</gene>
<protein>
    <submittedName>
        <fullName evidence="2">Uncharacterized protein</fullName>
    </submittedName>
</protein>
<dbReference type="Proteomes" id="UP000054653">
    <property type="component" value="Unassembled WGS sequence"/>
</dbReference>
<organism evidence="2 3">
    <name type="scientific">Trichinella britovi</name>
    <name type="common">Parasitic roundworm</name>
    <dbReference type="NCBI Taxonomy" id="45882"/>
    <lineage>
        <taxon>Eukaryota</taxon>
        <taxon>Metazoa</taxon>
        <taxon>Ecdysozoa</taxon>
        <taxon>Nematoda</taxon>
        <taxon>Enoplea</taxon>
        <taxon>Dorylaimia</taxon>
        <taxon>Trichinellida</taxon>
        <taxon>Trichinellidae</taxon>
        <taxon>Trichinella</taxon>
    </lineage>
</organism>
<keyword evidence="3" id="KW-1185">Reference proteome</keyword>
<reference evidence="2 3" key="1">
    <citation type="submission" date="2015-01" db="EMBL/GenBank/DDBJ databases">
        <title>Evolution of Trichinella species and genotypes.</title>
        <authorList>
            <person name="Korhonen P.K."/>
            <person name="Edoardo P."/>
            <person name="Giuseppe L.R."/>
            <person name="Gasser R.B."/>
        </authorList>
    </citation>
    <scope>NUCLEOTIDE SEQUENCE [LARGE SCALE GENOMIC DNA]</scope>
    <source>
        <strain evidence="2">ISS120</strain>
    </source>
</reference>
<name>A0A0V0Z0F9_TRIBR</name>
<proteinExistence type="predicted"/>
<keyword evidence="1" id="KW-0472">Membrane</keyword>
<dbReference type="EMBL" id="JYDI01004725">
    <property type="protein sequence ID" value="KRY05921.1"/>
    <property type="molecule type" value="Genomic_DNA"/>
</dbReference>
<comment type="caution">
    <text evidence="2">The sequence shown here is derived from an EMBL/GenBank/DDBJ whole genome shotgun (WGS) entry which is preliminary data.</text>
</comment>
<evidence type="ECO:0000313" key="2">
    <source>
        <dbReference type="EMBL" id="KRY05921.1"/>
    </source>
</evidence>
<sequence>MDTIALESFMLSRLNFYFFLHSLLAWLIHKFAFQVWIAASSKRPVDLCSILCGSKVQWMSG</sequence>
<keyword evidence="1" id="KW-0812">Transmembrane</keyword>
<evidence type="ECO:0000256" key="1">
    <source>
        <dbReference type="SAM" id="Phobius"/>
    </source>
</evidence>
<dbReference type="AlphaFoldDB" id="A0A0V0Z0F9"/>